<evidence type="ECO:0000259" key="1">
    <source>
        <dbReference type="Pfam" id="PF13271"/>
    </source>
</evidence>
<dbReference type="EMBL" id="CAADFE010000037">
    <property type="protein sequence ID" value="VFJ72758.1"/>
    <property type="molecule type" value="Genomic_DNA"/>
</dbReference>
<feature type="domain" description="DUF4062" evidence="1">
    <location>
        <begin position="10"/>
        <end position="101"/>
    </location>
</feature>
<dbReference type="Pfam" id="PF13271">
    <property type="entry name" value="DUF4062"/>
    <property type="match status" value="1"/>
</dbReference>
<proteinExistence type="predicted"/>
<dbReference type="SUPFAM" id="SSF48371">
    <property type="entry name" value="ARM repeat"/>
    <property type="match status" value="1"/>
</dbReference>
<gene>
    <name evidence="2" type="ORF">BECKFW1821C_GA0114237_10374</name>
</gene>
<protein>
    <recommendedName>
        <fullName evidence="1">DUF4062 domain-containing protein</fullName>
    </recommendedName>
</protein>
<dbReference type="InterPro" id="IPR016024">
    <property type="entry name" value="ARM-type_fold"/>
</dbReference>
<evidence type="ECO:0000313" key="2">
    <source>
        <dbReference type="EMBL" id="VFJ72758.1"/>
    </source>
</evidence>
<sequence length="829" mass="93822">MPSTRKIIRAFLASPGDLQEERKAIRDVVNEFNESWAGEFGYQVELIGWEETVSRFGRPQHLINQELDQCDLFLGMIWKRWGTPPDHDGKYSSGFEEEFERSMARRKETGFPEISLFFKQIPEDVMEDPGDELKKVLEFRDKIAAGKKILFQNFSTVRDMETLARKSVTDYVKRVRAKDKSVEPDELQAKRTRLDSREAVKDDRGLKSSPLSPEGFEFLEGLVERIGQPNSLDALSASDVARFRLLANSIWKPGNQEMNLGVHDINILFAARIEGMELGDTEMRSLACLGFQHLANENVLLWCWYSALAGSPFDPAPAVISSFTGINENEKIGAISVLTALALDLPTNDGPINRDWIMSAWFSDQASVKVRTAALGYLAKCGTGADLEIARKEYDRSDYGTSRSALECMVEIFLRTGQVKAAQELILESQFETLNANLLRSVLPGFEGLETSALLLGLEHRNPQVRLHAIKVLRGRNALDIGMAERLSEDSDALVRREAVSVLFKLGKPLVEEEVRKILVQPQKQPRFGELGLISRVTPDEVGKELFHQYQLDDLKRLSEAELEKRVGSSLLYDNNAYFTFVKKYFRNHADQLRRDVDDRFGAYFEERIRWMEAKFSSGTRAAFKNAEGLEESLRKTLTRRGLNVLCAAQKPEDLQRIRANLRDSYAGASKYDAEYLGKYGEWTDIPLLVNAERPERGLTALMFRDEEFDLEVARAITSIGKKHSISDLLSLEMPAVILKKTIELCSESRFAKISQDALFTLFNHDSGEVRKAAAVLAVRALPAKRIKMILREYVGSDKVRYYNVTHWLDLGASMSREDARKVARALGS</sequence>
<name>A0A450TV48_9GAMM</name>
<dbReference type="AlphaFoldDB" id="A0A450TV48"/>
<organism evidence="2">
    <name type="scientific">Candidatus Kentrum sp. FW</name>
    <dbReference type="NCBI Taxonomy" id="2126338"/>
    <lineage>
        <taxon>Bacteria</taxon>
        <taxon>Pseudomonadati</taxon>
        <taxon>Pseudomonadota</taxon>
        <taxon>Gammaproteobacteria</taxon>
        <taxon>Candidatus Kentrum</taxon>
    </lineage>
</organism>
<dbReference type="InterPro" id="IPR025139">
    <property type="entry name" value="DUF4062"/>
</dbReference>
<dbReference type="InterPro" id="IPR011989">
    <property type="entry name" value="ARM-like"/>
</dbReference>
<reference evidence="2" key="1">
    <citation type="submission" date="2019-02" db="EMBL/GenBank/DDBJ databases">
        <authorList>
            <person name="Gruber-Vodicka R. H."/>
            <person name="Seah K. B. B."/>
        </authorList>
    </citation>
    <scope>NUCLEOTIDE SEQUENCE</scope>
    <source>
        <strain evidence="2">BECK_BZ131</strain>
    </source>
</reference>
<accession>A0A450TV48</accession>
<dbReference type="Gene3D" id="1.25.10.10">
    <property type="entry name" value="Leucine-rich Repeat Variant"/>
    <property type="match status" value="1"/>
</dbReference>